<accession>A0A5J4J866</accession>
<proteinExistence type="predicted"/>
<gene>
    <name evidence="1" type="ORF">BpJC7_23890</name>
</gene>
<dbReference type="CDD" id="cd06464">
    <property type="entry name" value="ACD_sHsps-like"/>
    <property type="match status" value="1"/>
</dbReference>
<keyword evidence="2" id="KW-1185">Reference proteome</keyword>
<dbReference type="InterPro" id="IPR008978">
    <property type="entry name" value="HSP20-like_chaperone"/>
</dbReference>
<dbReference type="Proteomes" id="UP000391919">
    <property type="component" value="Unassembled WGS sequence"/>
</dbReference>
<dbReference type="EMBL" id="BKZQ01000035">
    <property type="protein sequence ID" value="GER71086.1"/>
    <property type="molecule type" value="Genomic_DNA"/>
</dbReference>
<comment type="caution">
    <text evidence="1">The sequence shown here is derived from an EMBL/GenBank/DDBJ whole genome shotgun (WGS) entry which is preliminary data.</text>
</comment>
<dbReference type="AlphaFoldDB" id="A0A5J4J866"/>
<organism evidence="1 2">
    <name type="scientific">Weizmannia acidilactici</name>
    <dbReference type="NCBI Taxonomy" id="2607726"/>
    <lineage>
        <taxon>Bacteria</taxon>
        <taxon>Bacillati</taxon>
        <taxon>Bacillota</taxon>
        <taxon>Bacilli</taxon>
        <taxon>Bacillales</taxon>
        <taxon>Bacillaceae</taxon>
        <taxon>Heyndrickxia</taxon>
    </lineage>
</organism>
<dbReference type="SUPFAM" id="SSF49764">
    <property type="entry name" value="HSP20-like chaperones"/>
    <property type="match status" value="1"/>
</dbReference>
<reference evidence="1 2" key="1">
    <citation type="submission" date="2019-09" db="EMBL/GenBank/DDBJ databases">
        <title>Draft genome sequence of Bacillus sp. JC-7.</title>
        <authorList>
            <person name="Tanaka N."/>
            <person name="Shiwa Y."/>
            <person name="Fujita N."/>
            <person name="Tanasupawat S."/>
        </authorList>
    </citation>
    <scope>NUCLEOTIDE SEQUENCE [LARGE SCALE GENOMIC DNA]</scope>
    <source>
        <strain evidence="1 2">JC-7</strain>
    </source>
</reference>
<sequence>MFPWNMFPFNEEMSQLMKNIPLPHMDEQMKQALSQWKQWSGALKGQGEHGQQPATGGSSFSSEMEVFETFDFIFIRVPIREKTWLSQLKILHTSHKAILKNIPEQGEERVIPLPSPVLRKGTAAKYRDGILEIRFIKKAENEITEVGIDF</sequence>
<evidence type="ECO:0000313" key="2">
    <source>
        <dbReference type="Proteomes" id="UP000391919"/>
    </source>
</evidence>
<evidence type="ECO:0000313" key="1">
    <source>
        <dbReference type="EMBL" id="GER71086.1"/>
    </source>
</evidence>
<protein>
    <submittedName>
        <fullName evidence="1">Uncharacterized protein</fullName>
    </submittedName>
</protein>
<name>A0A5J4J866_9BACI</name>
<dbReference type="RefSeq" id="WP_151681437.1">
    <property type="nucleotide sequence ID" value="NZ_BKZP01000036.1"/>
</dbReference>